<dbReference type="Gene3D" id="3.90.79.10">
    <property type="entry name" value="Nucleoside Triphosphate Pyrophosphohydrolase"/>
    <property type="match status" value="1"/>
</dbReference>
<feature type="binding site" evidence="9">
    <location>
        <position position="90"/>
    </location>
    <ligand>
        <name>Mg(2+)</name>
        <dbReference type="ChEBI" id="CHEBI:18420"/>
        <label>1</label>
    </ligand>
</feature>
<dbReference type="PANTHER" id="PTHR11839:SF18">
    <property type="entry name" value="NUDIX HYDROLASE DOMAIN-CONTAINING PROTEIN"/>
    <property type="match status" value="1"/>
</dbReference>
<proteinExistence type="inferred from homology"/>
<dbReference type="GO" id="GO:0019693">
    <property type="term" value="P:ribose phosphate metabolic process"/>
    <property type="evidence" value="ECO:0007669"/>
    <property type="project" value="TreeGrafter"/>
</dbReference>
<dbReference type="NCBIfam" id="TIGR00052">
    <property type="entry name" value="nudix-type nucleoside diphosphatase, YffH/AdpP family"/>
    <property type="match status" value="1"/>
</dbReference>
<keyword evidence="6 12" id="KW-0378">Hydrolase</keyword>
<dbReference type="GO" id="GO:0046872">
    <property type="term" value="F:metal ion binding"/>
    <property type="evidence" value="ECO:0007669"/>
    <property type="project" value="UniProtKB-KW"/>
</dbReference>
<comment type="subunit">
    <text evidence="4">Homodimer.</text>
</comment>
<keyword evidence="13" id="KW-1185">Reference proteome</keyword>
<feature type="binding site" evidence="9">
    <location>
        <position position="86"/>
    </location>
    <ligand>
        <name>Mg(2+)</name>
        <dbReference type="ChEBI" id="CHEBI:18420"/>
        <label>1</label>
    </ligand>
</feature>
<evidence type="ECO:0000256" key="10">
    <source>
        <dbReference type="PIRSR" id="PIRSR604385-3"/>
    </source>
</evidence>
<name>A0A6B3LQT0_9BACT</name>
<comment type="cofactor">
    <cofactor evidence="2 9">
        <name>Mg(2+)</name>
        <dbReference type="ChEBI" id="CHEBI:18420"/>
    </cofactor>
</comment>
<sequence length="171" mass="19463">MEVKSRRKVYDGYFKMYELTVEQDGHTLTREQFDRGTAVAALVHDTQKDSYILTKQFRIGSESELVEVVAGIVDAGEDPEVSIKREIEEEIGYHVDQLEHLYTFYSSPGGTTERVLLYFAEVSKQHSNGGGKADEHEKIEVVELSEADLLKLVTPDAKTIIAQQWLQLRKK</sequence>
<evidence type="ECO:0000256" key="8">
    <source>
        <dbReference type="ARBA" id="ARBA00032272"/>
    </source>
</evidence>
<evidence type="ECO:0000313" key="12">
    <source>
        <dbReference type="EMBL" id="NEM99222.1"/>
    </source>
</evidence>
<evidence type="ECO:0000256" key="5">
    <source>
        <dbReference type="ARBA" id="ARBA00016377"/>
    </source>
</evidence>
<accession>A0A6B3LQT0</accession>
<feature type="binding site" evidence="9">
    <location>
        <position position="137"/>
    </location>
    <ligand>
        <name>Mg(2+)</name>
        <dbReference type="ChEBI" id="CHEBI:18420"/>
        <label>1</label>
    </ligand>
</feature>
<dbReference type="InterPro" id="IPR000086">
    <property type="entry name" value="NUDIX_hydrolase_dom"/>
</dbReference>
<dbReference type="InterPro" id="IPR004385">
    <property type="entry name" value="NDP_pyrophosphatase"/>
</dbReference>
<evidence type="ECO:0000256" key="6">
    <source>
        <dbReference type="ARBA" id="ARBA00022801"/>
    </source>
</evidence>
<reference evidence="12 13" key="1">
    <citation type="submission" date="2020-02" db="EMBL/GenBank/DDBJ databases">
        <authorList>
            <person name="Kim M.K."/>
        </authorList>
    </citation>
    <scope>NUCLEOTIDE SEQUENCE [LARGE SCALE GENOMIC DNA]</scope>
    <source>
        <strain evidence="12 13">BT327</strain>
    </source>
</reference>
<comment type="similarity">
    <text evidence="3">Belongs to the Nudix hydrolase family. NudK subfamily.</text>
</comment>
<keyword evidence="9" id="KW-0460">Magnesium</keyword>
<feature type="domain" description="Nudix hydrolase" evidence="11">
    <location>
        <begin position="34"/>
        <end position="167"/>
    </location>
</feature>
<dbReference type="SUPFAM" id="SSF55811">
    <property type="entry name" value="Nudix"/>
    <property type="match status" value="1"/>
</dbReference>
<dbReference type="GO" id="GO:0006753">
    <property type="term" value="P:nucleoside phosphate metabolic process"/>
    <property type="evidence" value="ECO:0007669"/>
    <property type="project" value="TreeGrafter"/>
</dbReference>
<dbReference type="GO" id="GO:0019144">
    <property type="term" value="F:ADP-sugar diphosphatase activity"/>
    <property type="evidence" value="ECO:0007669"/>
    <property type="project" value="TreeGrafter"/>
</dbReference>
<evidence type="ECO:0000256" key="1">
    <source>
        <dbReference type="ARBA" id="ARBA00000847"/>
    </source>
</evidence>
<dbReference type="PROSITE" id="PS51462">
    <property type="entry name" value="NUDIX"/>
    <property type="match status" value="1"/>
</dbReference>
<dbReference type="AlphaFoldDB" id="A0A6B3LQT0"/>
<protein>
    <recommendedName>
        <fullName evidence="5">GDP-mannose pyrophosphatase</fullName>
    </recommendedName>
    <alternativeName>
        <fullName evidence="7">GDP-mannose hydrolase</fullName>
    </alternativeName>
    <alternativeName>
        <fullName evidence="8">GDPMK</fullName>
    </alternativeName>
</protein>
<evidence type="ECO:0000313" key="13">
    <source>
        <dbReference type="Proteomes" id="UP000474777"/>
    </source>
</evidence>
<dbReference type="Pfam" id="PF00293">
    <property type="entry name" value="NUDIX"/>
    <property type="match status" value="1"/>
</dbReference>
<feature type="short sequence motif" description="Nudix box" evidence="10">
    <location>
        <begin position="71"/>
        <end position="93"/>
    </location>
</feature>
<comment type="catalytic activity">
    <reaction evidence="1">
        <text>GDP-alpha-D-mannose + H2O = alpha-D-mannose 1-phosphate + GMP + 2 H(+)</text>
        <dbReference type="Rhea" id="RHEA:27978"/>
        <dbReference type="ChEBI" id="CHEBI:15377"/>
        <dbReference type="ChEBI" id="CHEBI:15378"/>
        <dbReference type="ChEBI" id="CHEBI:57527"/>
        <dbReference type="ChEBI" id="CHEBI:58115"/>
        <dbReference type="ChEBI" id="CHEBI:58409"/>
    </reaction>
</comment>
<organism evidence="12 13">
    <name type="scientific">Pontibacter burrus</name>
    <dbReference type="NCBI Taxonomy" id="2704466"/>
    <lineage>
        <taxon>Bacteria</taxon>
        <taxon>Pseudomonadati</taxon>
        <taxon>Bacteroidota</taxon>
        <taxon>Cytophagia</taxon>
        <taxon>Cytophagales</taxon>
        <taxon>Hymenobacteraceae</taxon>
        <taxon>Pontibacter</taxon>
    </lineage>
</organism>
<evidence type="ECO:0000256" key="2">
    <source>
        <dbReference type="ARBA" id="ARBA00001946"/>
    </source>
</evidence>
<dbReference type="Proteomes" id="UP000474777">
    <property type="component" value="Unassembled WGS sequence"/>
</dbReference>
<dbReference type="GO" id="GO:0005829">
    <property type="term" value="C:cytosol"/>
    <property type="evidence" value="ECO:0007669"/>
    <property type="project" value="TreeGrafter"/>
</dbReference>
<dbReference type="PANTHER" id="PTHR11839">
    <property type="entry name" value="UDP/ADP-SUGAR PYROPHOSPHATASE"/>
    <property type="match status" value="1"/>
</dbReference>
<comment type="caution">
    <text evidence="12">The sequence shown here is derived from an EMBL/GenBank/DDBJ whole genome shotgun (WGS) entry which is preliminary data.</text>
</comment>
<keyword evidence="9" id="KW-0479">Metal-binding</keyword>
<evidence type="ECO:0000256" key="3">
    <source>
        <dbReference type="ARBA" id="ARBA00007275"/>
    </source>
</evidence>
<evidence type="ECO:0000256" key="4">
    <source>
        <dbReference type="ARBA" id="ARBA00011738"/>
    </source>
</evidence>
<dbReference type="InterPro" id="IPR015797">
    <property type="entry name" value="NUDIX_hydrolase-like_dom_sf"/>
</dbReference>
<evidence type="ECO:0000256" key="9">
    <source>
        <dbReference type="PIRSR" id="PIRSR604385-2"/>
    </source>
</evidence>
<evidence type="ECO:0000256" key="7">
    <source>
        <dbReference type="ARBA" id="ARBA00032162"/>
    </source>
</evidence>
<gene>
    <name evidence="12" type="ORF">GXP69_16095</name>
</gene>
<feature type="binding site" evidence="9">
    <location>
        <position position="70"/>
    </location>
    <ligand>
        <name>Mg(2+)</name>
        <dbReference type="ChEBI" id="CHEBI:18420"/>
        <label>1</label>
    </ligand>
</feature>
<evidence type="ECO:0000259" key="11">
    <source>
        <dbReference type="PROSITE" id="PS51462"/>
    </source>
</evidence>
<dbReference type="EMBL" id="JAAGWD010000008">
    <property type="protein sequence ID" value="NEM99222.1"/>
    <property type="molecule type" value="Genomic_DNA"/>
</dbReference>